<dbReference type="SMART" id="SM00367">
    <property type="entry name" value="LRR_CC"/>
    <property type="match status" value="3"/>
</dbReference>
<dbReference type="InterPro" id="IPR006553">
    <property type="entry name" value="Leu-rich_rpt_Cys-con_subtyp"/>
</dbReference>
<dbReference type="Pfam" id="PF00646">
    <property type="entry name" value="F-box"/>
    <property type="match status" value="1"/>
</dbReference>
<dbReference type="PANTHER" id="PTHR13318">
    <property type="entry name" value="PARTNER OF PAIRED, ISOFORM B-RELATED"/>
    <property type="match status" value="1"/>
</dbReference>
<dbReference type="GO" id="GO:0019005">
    <property type="term" value="C:SCF ubiquitin ligase complex"/>
    <property type="evidence" value="ECO:0007669"/>
    <property type="project" value="TreeGrafter"/>
</dbReference>
<dbReference type="SUPFAM" id="SSF52047">
    <property type="entry name" value="RNI-like"/>
    <property type="match status" value="1"/>
</dbReference>
<gene>
    <name evidence="3" type="ORF">B4U79_17404</name>
</gene>
<dbReference type="SUPFAM" id="SSF81383">
    <property type="entry name" value="F-box domain"/>
    <property type="match status" value="1"/>
</dbReference>
<evidence type="ECO:0000259" key="2">
    <source>
        <dbReference type="PROSITE" id="PS50181"/>
    </source>
</evidence>
<dbReference type="EMBL" id="NCKU01000059">
    <property type="protein sequence ID" value="RWS17563.1"/>
    <property type="molecule type" value="Genomic_DNA"/>
</dbReference>
<dbReference type="InterPro" id="IPR032675">
    <property type="entry name" value="LRR_dom_sf"/>
</dbReference>
<sequence length="443" mass="49968">MASIEKLSEEILEKIFEHFTIREKVLLESVCKRWQRILQRIAQNVVKIDIACHEKIDSYKCKDSKHQYQAKDAIAISDTQTAAKVIRRFPNLKAIYINVDTLSKIEPLLSAIGEVCTQIEHFEISFVFGKFTGQRMDLLLPAFNEKMKHFIFCESRMKCEMYPPGSVQPPSPFGNESIKSLFQRCPNLEMLVLNGSTCVSGDGLKYLPSSIKTLLLPSIWLNENDIYNVLEGNAKQIEEIELIAAGEYQFREICEKMTKLKSLQIPTLQIDASDTVLLLTNLKHLENLSIGLSGLNIDDQLIKIMRSCQKLKRLNLSSCAISDKSLSIAHELCPNLEIIEIYNYQENNGITDVSIAALSNLKNLRELCIPQAKITGKSVCDLLSKCEKLNVLNVEGCGNAEAIVKAIIERAKSNSSQNFNLSLNYDYPVEKMRKPSNLSINGQ</sequence>
<dbReference type="GO" id="GO:0031146">
    <property type="term" value="P:SCF-dependent proteasomal ubiquitin-dependent protein catabolic process"/>
    <property type="evidence" value="ECO:0007669"/>
    <property type="project" value="TreeGrafter"/>
</dbReference>
<comment type="caution">
    <text evidence="3">The sequence shown here is derived from an EMBL/GenBank/DDBJ whole genome shotgun (WGS) entry which is preliminary data.</text>
</comment>
<evidence type="ECO:0000256" key="1">
    <source>
        <dbReference type="ARBA" id="ARBA00022786"/>
    </source>
</evidence>
<dbReference type="STRING" id="1965070.A0A3S3PE46"/>
<dbReference type="Gene3D" id="1.20.1280.50">
    <property type="match status" value="1"/>
</dbReference>
<dbReference type="Gene3D" id="3.80.10.10">
    <property type="entry name" value="Ribonuclease Inhibitor"/>
    <property type="match status" value="1"/>
</dbReference>
<evidence type="ECO:0000313" key="4">
    <source>
        <dbReference type="Proteomes" id="UP000285301"/>
    </source>
</evidence>
<evidence type="ECO:0000313" key="3">
    <source>
        <dbReference type="EMBL" id="RWS17563.1"/>
    </source>
</evidence>
<accession>A0A3S3PE46</accession>
<name>A0A3S3PE46_9ACAR</name>
<proteinExistence type="predicted"/>
<dbReference type="OrthoDB" id="549243at2759"/>
<dbReference type="AlphaFoldDB" id="A0A3S3PE46"/>
<protein>
    <submittedName>
        <fullName evidence="3">F-box/LRR-repeat protein 7-like protein</fullName>
    </submittedName>
</protein>
<dbReference type="InterPro" id="IPR001810">
    <property type="entry name" value="F-box_dom"/>
</dbReference>
<reference evidence="3 4" key="1">
    <citation type="journal article" date="2018" name="Gigascience">
        <title>Genomes of trombidid mites reveal novel predicted allergens and laterally-transferred genes associated with secondary metabolism.</title>
        <authorList>
            <person name="Dong X."/>
            <person name="Chaisiri K."/>
            <person name="Xia D."/>
            <person name="Armstrong S.D."/>
            <person name="Fang Y."/>
            <person name="Donnelly M.J."/>
            <person name="Kadowaki T."/>
            <person name="McGarry J.W."/>
            <person name="Darby A.C."/>
            <person name="Makepeace B.L."/>
        </authorList>
    </citation>
    <scope>NUCLEOTIDE SEQUENCE [LARGE SCALE GENOMIC DNA]</scope>
    <source>
        <strain evidence="3">UoL-WK</strain>
    </source>
</reference>
<dbReference type="InterPro" id="IPR036047">
    <property type="entry name" value="F-box-like_dom_sf"/>
</dbReference>
<dbReference type="Proteomes" id="UP000285301">
    <property type="component" value="Unassembled WGS sequence"/>
</dbReference>
<keyword evidence="1" id="KW-0833">Ubl conjugation pathway</keyword>
<organism evidence="3 4">
    <name type="scientific">Dinothrombium tinctorium</name>
    <dbReference type="NCBI Taxonomy" id="1965070"/>
    <lineage>
        <taxon>Eukaryota</taxon>
        <taxon>Metazoa</taxon>
        <taxon>Ecdysozoa</taxon>
        <taxon>Arthropoda</taxon>
        <taxon>Chelicerata</taxon>
        <taxon>Arachnida</taxon>
        <taxon>Acari</taxon>
        <taxon>Acariformes</taxon>
        <taxon>Trombidiformes</taxon>
        <taxon>Prostigmata</taxon>
        <taxon>Anystina</taxon>
        <taxon>Parasitengona</taxon>
        <taxon>Trombidioidea</taxon>
        <taxon>Trombidiidae</taxon>
        <taxon>Dinothrombium</taxon>
    </lineage>
</organism>
<dbReference type="PANTHER" id="PTHR13318:SF190">
    <property type="entry name" value="PARTNER OF PAIRED, ISOFORM B"/>
    <property type="match status" value="1"/>
</dbReference>
<feature type="domain" description="F-box" evidence="2">
    <location>
        <begin position="1"/>
        <end position="48"/>
    </location>
</feature>
<dbReference type="PROSITE" id="PS50181">
    <property type="entry name" value="FBOX"/>
    <property type="match status" value="1"/>
</dbReference>
<keyword evidence="4" id="KW-1185">Reference proteome</keyword>